<evidence type="ECO:0000313" key="3">
    <source>
        <dbReference type="Proteomes" id="UP000009881"/>
    </source>
</evidence>
<dbReference type="Proteomes" id="UP000009881">
    <property type="component" value="Unassembled WGS sequence"/>
</dbReference>
<evidence type="ECO:0000259" key="1">
    <source>
        <dbReference type="Pfam" id="PF20797"/>
    </source>
</evidence>
<proteinExistence type="predicted"/>
<dbReference type="RefSeq" id="WP_009539302.1">
    <property type="nucleotide sequence ID" value="NZ_ANHY01000004.1"/>
</dbReference>
<comment type="caution">
    <text evidence="2">The sequence shown here is derived from an EMBL/GenBank/DDBJ whole genome shotgun (WGS) entry which is preliminary data.</text>
</comment>
<feature type="domain" description="HepT-like" evidence="1">
    <location>
        <begin position="51"/>
        <end position="158"/>
    </location>
</feature>
<name>K9HUV7_9PROT</name>
<keyword evidence="2" id="KW-0436">Ligase</keyword>
<keyword evidence="3" id="KW-1185">Reference proteome</keyword>
<dbReference type="InterPro" id="IPR048769">
    <property type="entry name" value="HepT-like_dom"/>
</dbReference>
<sequence>MLPAFVDLFADLDDLVKPEAAMLSEAAARLRALQGDRSGADALDKWMAFHAVASATEKVYTGLEKIMDGVAAGVDLTPVPRSGSWHQDLLRRVARPFPEVRPPLLDRDLHAELSGLCSFRHRERNMYGSQLDPHRLAEQADRAVALVPRFEAALQTLHNHLAEASP</sequence>
<dbReference type="OrthoDB" id="9792853at2"/>
<evidence type="ECO:0000313" key="2">
    <source>
        <dbReference type="EMBL" id="EKV32041.1"/>
    </source>
</evidence>
<dbReference type="GO" id="GO:0016874">
    <property type="term" value="F:ligase activity"/>
    <property type="evidence" value="ECO:0007669"/>
    <property type="project" value="UniProtKB-KW"/>
</dbReference>
<gene>
    <name evidence="2" type="ORF">C882_3105</name>
</gene>
<organism evidence="2 3">
    <name type="scientific">Caenispirillum salinarum AK4</name>
    <dbReference type="NCBI Taxonomy" id="1238182"/>
    <lineage>
        <taxon>Bacteria</taxon>
        <taxon>Pseudomonadati</taxon>
        <taxon>Pseudomonadota</taxon>
        <taxon>Alphaproteobacteria</taxon>
        <taxon>Rhodospirillales</taxon>
        <taxon>Novispirillaceae</taxon>
        <taxon>Caenispirillum</taxon>
    </lineage>
</organism>
<dbReference type="EMBL" id="ANHY01000004">
    <property type="protein sequence ID" value="EKV32041.1"/>
    <property type="molecule type" value="Genomic_DNA"/>
</dbReference>
<reference evidence="2 3" key="1">
    <citation type="journal article" date="2013" name="Genome Announc.">
        <title>Draft Genome Sequence of an Alphaproteobacterium, Caenispirillum salinarum AK4(T), Isolated from a Solar Saltern.</title>
        <authorList>
            <person name="Khatri I."/>
            <person name="Singh A."/>
            <person name="Korpole S."/>
            <person name="Pinnaka A.K."/>
            <person name="Subramanian S."/>
        </authorList>
    </citation>
    <scope>NUCLEOTIDE SEQUENCE [LARGE SCALE GENOMIC DNA]</scope>
    <source>
        <strain evidence="2 3">AK4</strain>
    </source>
</reference>
<dbReference type="STRING" id="1238182.C882_3105"/>
<dbReference type="eggNOG" id="COG1669">
    <property type="taxonomic scope" value="Bacteria"/>
</dbReference>
<protein>
    <submittedName>
        <fullName evidence="2">Long-chain-fatty-acid--CoA ligase</fullName>
    </submittedName>
</protein>
<dbReference type="Pfam" id="PF20797">
    <property type="entry name" value="HepT-like_2"/>
    <property type="match status" value="1"/>
</dbReference>
<accession>K9HUV7</accession>
<dbReference type="AlphaFoldDB" id="K9HUV7"/>